<protein>
    <submittedName>
        <fullName evidence="2">Uncharacterized protein</fullName>
    </submittedName>
</protein>
<name>A0A450XK84_9GAMM</name>
<evidence type="ECO:0000313" key="1">
    <source>
        <dbReference type="EMBL" id="VFK25747.1"/>
    </source>
</evidence>
<dbReference type="EMBL" id="CAADFQ010000011">
    <property type="protein sequence ID" value="VFK29740.1"/>
    <property type="molecule type" value="Genomic_DNA"/>
</dbReference>
<gene>
    <name evidence="1" type="ORF">BECKMB1821G_GA0114241_101555</name>
    <name evidence="3" type="ORF">BECKMB1821H_GA0114242_101154</name>
    <name evidence="2" type="ORF">BECKMB1821I_GA0114274_101154</name>
</gene>
<sequence length="115" mass="13679">MLKKIKDPSLRFGMTEICHLLFERNGKSRNLSFFGVMEFLFMNVRLWMRSALIHPCIYNTWKQQREEFLPPRRQLFSKRRSVPTELTEKPGTASRRYHANNKALPVLALINSIRQ</sequence>
<reference evidence="2" key="1">
    <citation type="submission" date="2019-02" db="EMBL/GenBank/DDBJ databases">
        <authorList>
            <person name="Gruber-Vodicka R. H."/>
            <person name="Seah K. B. B."/>
        </authorList>
    </citation>
    <scope>NUCLEOTIDE SEQUENCE</scope>
    <source>
        <strain evidence="1">BECK_BZ197</strain>
        <strain evidence="3">BECK_BZ198</strain>
        <strain evidence="2">BECK_BZ199</strain>
    </source>
</reference>
<dbReference type="EMBL" id="CAADFO010000015">
    <property type="protein sequence ID" value="VFK25747.1"/>
    <property type="molecule type" value="Genomic_DNA"/>
</dbReference>
<evidence type="ECO:0000313" key="2">
    <source>
        <dbReference type="EMBL" id="VFK29740.1"/>
    </source>
</evidence>
<proteinExistence type="predicted"/>
<evidence type="ECO:0000313" key="3">
    <source>
        <dbReference type="EMBL" id="VFK74891.1"/>
    </source>
</evidence>
<dbReference type="EMBL" id="CAADGH010000011">
    <property type="protein sequence ID" value="VFK74891.1"/>
    <property type="molecule type" value="Genomic_DNA"/>
</dbReference>
<accession>A0A450XK84</accession>
<organism evidence="2">
    <name type="scientific">Candidatus Kentrum sp. MB</name>
    <dbReference type="NCBI Taxonomy" id="2138164"/>
    <lineage>
        <taxon>Bacteria</taxon>
        <taxon>Pseudomonadati</taxon>
        <taxon>Pseudomonadota</taxon>
        <taxon>Gammaproteobacteria</taxon>
        <taxon>Candidatus Kentrum</taxon>
    </lineage>
</organism>
<dbReference type="AlphaFoldDB" id="A0A450XK84"/>